<gene>
    <name evidence="4" type="ORF">TrCOL_g4746</name>
</gene>
<reference evidence="5" key="1">
    <citation type="journal article" date="2023" name="Commun. Biol.">
        <title>Genome analysis of Parmales, the sister group of diatoms, reveals the evolutionary specialization of diatoms from phago-mixotrophs to photoautotrophs.</title>
        <authorList>
            <person name="Ban H."/>
            <person name="Sato S."/>
            <person name="Yoshikawa S."/>
            <person name="Yamada K."/>
            <person name="Nakamura Y."/>
            <person name="Ichinomiya M."/>
            <person name="Sato N."/>
            <person name="Blanc-Mathieu R."/>
            <person name="Endo H."/>
            <person name="Kuwata A."/>
            <person name="Ogata H."/>
        </authorList>
    </citation>
    <scope>NUCLEOTIDE SEQUENCE [LARGE SCALE GENOMIC DNA]</scope>
</reference>
<dbReference type="SUPFAM" id="SSF89817">
    <property type="entry name" value="Mago nashi protein"/>
    <property type="match status" value="1"/>
</dbReference>
<organism evidence="4 5">
    <name type="scientific">Triparma columacea</name>
    <dbReference type="NCBI Taxonomy" id="722753"/>
    <lineage>
        <taxon>Eukaryota</taxon>
        <taxon>Sar</taxon>
        <taxon>Stramenopiles</taxon>
        <taxon>Ochrophyta</taxon>
        <taxon>Bolidophyceae</taxon>
        <taxon>Parmales</taxon>
        <taxon>Triparmaceae</taxon>
        <taxon>Triparma</taxon>
    </lineage>
</organism>
<keyword evidence="3" id="KW-0539">Nucleus</keyword>
<dbReference type="GO" id="GO:0035145">
    <property type="term" value="C:exon-exon junction complex"/>
    <property type="evidence" value="ECO:0007669"/>
    <property type="project" value="InterPro"/>
</dbReference>
<dbReference type="InterPro" id="IPR036605">
    <property type="entry name" value="Mago_nashi_sf"/>
</dbReference>
<evidence type="ECO:0000313" key="4">
    <source>
        <dbReference type="EMBL" id="GMI19398.1"/>
    </source>
</evidence>
<keyword evidence="5" id="KW-1185">Reference proteome</keyword>
<protein>
    <submittedName>
        <fullName evidence="4">Uncharacterized protein</fullName>
    </submittedName>
</protein>
<sequence length="150" mass="16849">MSGDNSDTDGDGEFYLRYFQGTQSNFIEFELTPSYQLRYANSSPPSQLIRRSCTLSNTTVSEFKRIVRESGVMELDDSRWPPPSPTSSRAELEIKHRNVHISFNSPFLTSLSAIGKMEDPEGLGIFFDGCTEVKGFAGSLIRGHFNKRPI</sequence>
<evidence type="ECO:0000313" key="5">
    <source>
        <dbReference type="Proteomes" id="UP001165065"/>
    </source>
</evidence>
<evidence type="ECO:0000256" key="1">
    <source>
        <dbReference type="ARBA" id="ARBA00004123"/>
    </source>
</evidence>
<dbReference type="GO" id="GO:0008380">
    <property type="term" value="P:RNA splicing"/>
    <property type="evidence" value="ECO:0007669"/>
    <property type="project" value="InterPro"/>
</dbReference>
<accession>A0A9W7FTJ5</accession>
<dbReference type="OrthoDB" id="6495301at2759"/>
<dbReference type="EMBL" id="BRYA01000493">
    <property type="protein sequence ID" value="GMI19398.1"/>
    <property type="molecule type" value="Genomic_DNA"/>
</dbReference>
<dbReference type="Pfam" id="PF02792">
    <property type="entry name" value="Mago_nashi"/>
    <property type="match status" value="1"/>
</dbReference>
<evidence type="ECO:0000256" key="2">
    <source>
        <dbReference type="ARBA" id="ARBA00009270"/>
    </source>
</evidence>
<comment type="caution">
    <text evidence="4">The sequence shown here is derived from an EMBL/GenBank/DDBJ whole genome shotgun (WGS) entry which is preliminary data.</text>
</comment>
<proteinExistence type="inferred from homology"/>
<dbReference type="Gene3D" id="3.30.1560.10">
    <property type="entry name" value="Mago nashi"/>
    <property type="match status" value="1"/>
</dbReference>
<dbReference type="PANTHER" id="PTHR12638">
    <property type="entry name" value="PROTEIN MAGO NASHI HOMOLOG"/>
    <property type="match status" value="1"/>
</dbReference>
<dbReference type="AlphaFoldDB" id="A0A9W7FTJ5"/>
<name>A0A9W7FTJ5_9STRA</name>
<comment type="similarity">
    <text evidence="2">Belongs to the mago nashi family.</text>
</comment>
<comment type="subcellular location">
    <subcellularLocation>
        <location evidence="1">Nucleus</location>
    </subcellularLocation>
</comment>
<dbReference type="InterPro" id="IPR004023">
    <property type="entry name" value="Mago_nashi"/>
</dbReference>
<dbReference type="PANTHER" id="PTHR12638:SF0">
    <property type="entry name" value="MAGO HOMOLOG, EXON JUNCTION COMPLEX SUBUNIT-RELATED"/>
    <property type="match status" value="1"/>
</dbReference>
<dbReference type="Proteomes" id="UP001165065">
    <property type="component" value="Unassembled WGS sequence"/>
</dbReference>
<evidence type="ECO:0000256" key="3">
    <source>
        <dbReference type="ARBA" id="ARBA00023242"/>
    </source>
</evidence>